<organism evidence="7 8">
    <name type="scientific">Candidatus Doudnabacteria bacterium RIFCSPHIGHO2_01_FULL_46_14</name>
    <dbReference type="NCBI Taxonomy" id="1817824"/>
    <lineage>
        <taxon>Bacteria</taxon>
        <taxon>Candidatus Doudnaibacteriota</taxon>
    </lineage>
</organism>
<dbReference type="GO" id="GO:0016020">
    <property type="term" value="C:membrane"/>
    <property type="evidence" value="ECO:0007669"/>
    <property type="project" value="UniProtKB-SubCell"/>
</dbReference>
<evidence type="ECO:0000313" key="7">
    <source>
        <dbReference type="EMBL" id="OGE79368.1"/>
    </source>
</evidence>
<feature type="transmembrane region" description="Helical" evidence="6">
    <location>
        <begin position="12"/>
        <end position="35"/>
    </location>
</feature>
<dbReference type="PRINTS" id="PR00813">
    <property type="entry name" value="BCTERIALGSPG"/>
</dbReference>
<reference evidence="7 8" key="1">
    <citation type="journal article" date="2016" name="Nat. Commun.">
        <title>Thousands of microbial genomes shed light on interconnected biogeochemical processes in an aquifer system.</title>
        <authorList>
            <person name="Anantharaman K."/>
            <person name="Brown C.T."/>
            <person name="Hug L.A."/>
            <person name="Sharon I."/>
            <person name="Castelle C.J."/>
            <person name="Probst A.J."/>
            <person name="Thomas B.C."/>
            <person name="Singh A."/>
            <person name="Wilkins M.J."/>
            <person name="Karaoz U."/>
            <person name="Brodie E.L."/>
            <person name="Williams K.H."/>
            <person name="Hubbard S.S."/>
            <person name="Banfield J.F."/>
        </authorList>
    </citation>
    <scope>NUCLEOTIDE SEQUENCE [LARGE SCALE GENOMIC DNA]</scope>
</reference>
<dbReference type="NCBIfam" id="TIGR02532">
    <property type="entry name" value="IV_pilin_GFxxxE"/>
    <property type="match status" value="1"/>
</dbReference>
<name>A0A1F5NP13_9BACT</name>
<dbReference type="Proteomes" id="UP000176864">
    <property type="component" value="Unassembled WGS sequence"/>
</dbReference>
<dbReference type="GO" id="GO:0015628">
    <property type="term" value="P:protein secretion by the type II secretion system"/>
    <property type="evidence" value="ECO:0007669"/>
    <property type="project" value="InterPro"/>
</dbReference>
<accession>A0A1F5NP13</accession>
<evidence type="ECO:0000313" key="8">
    <source>
        <dbReference type="Proteomes" id="UP000176864"/>
    </source>
</evidence>
<evidence type="ECO:0000256" key="1">
    <source>
        <dbReference type="ARBA" id="ARBA00004167"/>
    </source>
</evidence>
<dbReference type="PROSITE" id="PS00409">
    <property type="entry name" value="PROKAR_NTER_METHYL"/>
    <property type="match status" value="1"/>
</dbReference>
<keyword evidence="2" id="KW-0488">Methylation</keyword>
<dbReference type="InterPro" id="IPR045584">
    <property type="entry name" value="Pilin-like"/>
</dbReference>
<gene>
    <name evidence="7" type="ORF">A2751_05450</name>
</gene>
<sequence length="185" mass="20800">MFTENQKGFTLIELLVVISVIGFLASIILVSLNGVRAKARDAKRIADLKQITTALELFYDNYGKYPRTLGMPSWEGHWLKFKTCLLTGVGCQEMVGDNSVIANYQSVLAKVPDDPLNKTPDVDDGSITYFPPYNACNDQMYALRVQLETDHPVLQSDSDGDFYTTNDTLCSDATYQYCIKVNWCR</sequence>
<protein>
    <recommendedName>
        <fullName evidence="9">Type II secretion system protein GspG C-terminal domain-containing protein</fullName>
    </recommendedName>
</protein>
<dbReference type="EMBL" id="MFEK01000004">
    <property type="protein sequence ID" value="OGE79368.1"/>
    <property type="molecule type" value="Genomic_DNA"/>
</dbReference>
<dbReference type="STRING" id="1817824.A2751_05450"/>
<dbReference type="Pfam" id="PF07963">
    <property type="entry name" value="N_methyl"/>
    <property type="match status" value="1"/>
</dbReference>
<evidence type="ECO:0000256" key="2">
    <source>
        <dbReference type="ARBA" id="ARBA00022481"/>
    </source>
</evidence>
<evidence type="ECO:0000256" key="6">
    <source>
        <dbReference type="SAM" id="Phobius"/>
    </source>
</evidence>
<dbReference type="PANTHER" id="PTHR30093">
    <property type="entry name" value="GENERAL SECRETION PATHWAY PROTEIN G"/>
    <property type="match status" value="1"/>
</dbReference>
<keyword evidence="4 6" id="KW-1133">Transmembrane helix</keyword>
<dbReference type="SUPFAM" id="SSF54523">
    <property type="entry name" value="Pili subunits"/>
    <property type="match status" value="1"/>
</dbReference>
<evidence type="ECO:0000256" key="4">
    <source>
        <dbReference type="ARBA" id="ARBA00022989"/>
    </source>
</evidence>
<dbReference type="GO" id="GO:0015627">
    <property type="term" value="C:type II protein secretion system complex"/>
    <property type="evidence" value="ECO:0007669"/>
    <property type="project" value="InterPro"/>
</dbReference>
<evidence type="ECO:0000256" key="3">
    <source>
        <dbReference type="ARBA" id="ARBA00022692"/>
    </source>
</evidence>
<evidence type="ECO:0000256" key="5">
    <source>
        <dbReference type="ARBA" id="ARBA00023136"/>
    </source>
</evidence>
<comment type="caution">
    <text evidence="7">The sequence shown here is derived from an EMBL/GenBank/DDBJ whole genome shotgun (WGS) entry which is preliminary data.</text>
</comment>
<keyword evidence="3 6" id="KW-0812">Transmembrane</keyword>
<dbReference type="InterPro" id="IPR012902">
    <property type="entry name" value="N_methyl_site"/>
</dbReference>
<dbReference type="AlphaFoldDB" id="A0A1F5NP13"/>
<keyword evidence="5 6" id="KW-0472">Membrane</keyword>
<dbReference type="InterPro" id="IPR000983">
    <property type="entry name" value="Bac_GSPG_pilin"/>
</dbReference>
<dbReference type="Gene3D" id="3.30.700.10">
    <property type="entry name" value="Glycoprotein, Type 4 Pilin"/>
    <property type="match status" value="1"/>
</dbReference>
<proteinExistence type="predicted"/>
<comment type="subcellular location">
    <subcellularLocation>
        <location evidence="1">Membrane</location>
        <topology evidence="1">Single-pass membrane protein</topology>
    </subcellularLocation>
</comment>
<evidence type="ECO:0008006" key="9">
    <source>
        <dbReference type="Google" id="ProtNLM"/>
    </source>
</evidence>
<dbReference type="PANTHER" id="PTHR30093:SF44">
    <property type="entry name" value="TYPE II SECRETION SYSTEM CORE PROTEIN G"/>
    <property type="match status" value="1"/>
</dbReference>